<proteinExistence type="predicted"/>
<sequence length="557" mass="62909">MSAVIKRHQEMYDRLDKRFQLALRSNAILTKEVNHGRSEYLVRIQAFKKSHENLHKLLCQTEPKETTLTYKLRERNRDLVRQVKRLEKANSALSSRLRLEDMDPEALVLIVEGFELDKIDWETLANDSQTRRALKAIYKIGLEDGRDQETLADDIARAKGRFAAGKQRKAKEAAAAAGFPAPPPLTVSVLIGGNFYAFANSFTFDHADWTSIVDCLSCPLSAYLHTSHSTDESVISVSSESESESSAQKYWVKLERAFLPSPVPSDTEIKWTTVAGFPHFPASRLPGAALWSWRRLRGYGNEKQAVISFAIYERKHWVSPEAVKRFLSRMSARLLTIKDPEEHRKFKLALERLKKVWFKYNKERADRADNLRTFLPGRMWPWCIGPDATLPSETLLGPTLPFYTIENLMWVPGSADWCAEVELMNNSELYRVDWLTCPEQHPYNTVYVPCNAHVPLFLPANSTVEALGPQIVPHSSLKAEDIDSSWDRAFRVADEDKEMEEGEVVEDDVDSTATMDLNQDSAGDPPVDPQDAAAEAALILLFVESSPPSTSGVVAEI</sequence>
<keyword evidence="2" id="KW-1185">Reference proteome</keyword>
<dbReference type="EMBL" id="NBNE01002012">
    <property type="protein sequence ID" value="OWZ11841.1"/>
    <property type="molecule type" value="Genomic_DNA"/>
</dbReference>
<protein>
    <submittedName>
        <fullName evidence="1">Uncharacterized protein</fullName>
    </submittedName>
</protein>
<evidence type="ECO:0000313" key="1">
    <source>
        <dbReference type="EMBL" id="OWZ11841.1"/>
    </source>
</evidence>
<organism evidence="1 2">
    <name type="scientific">Phytophthora megakarya</name>
    <dbReference type="NCBI Taxonomy" id="4795"/>
    <lineage>
        <taxon>Eukaryota</taxon>
        <taxon>Sar</taxon>
        <taxon>Stramenopiles</taxon>
        <taxon>Oomycota</taxon>
        <taxon>Peronosporomycetes</taxon>
        <taxon>Peronosporales</taxon>
        <taxon>Peronosporaceae</taxon>
        <taxon>Phytophthora</taxon>
    </lineage>
</organism>
<dbReference type="Proteomes" id="UP000198211">
    <property type="component" value="Unassembled WGS sequence"/>
</dbReference>
<accession>A0A225W266</accession>
<name>A0A225W266_9STRA</name>
<dbReference type="AlphaFoldDB" id="A0A225W266"/>
<reference evidence="2" key="1">
    <citation type="submission" date="2017-03" db="EMBL/GenBank/DDBJ databases">
        <title>Phytopthora megakarya and P. palmivora, two closely related causual agents of cacao black pod achieved similar genome size and gene model numbers by different mechanisms.</title>
        <authorList>
            <person name="Ali S."/>
            <person name="Shao J."/>
            <person name="Larry D.J."/>
            <person name="Kronmiller B."/>
            <person name="Shen D."/>
            <person name="Strem M.D."/>
            <person name="Melnick R.L."/>
            <person name="Guiltinan M.J."/>
            <person name="Tyler B.M."/>
            <person name="Meinhardt L.W."/>
            <person name="Bailey B.A."/>
        </authorList>
    </citation>
    <scope>NUCLEOTIDE SEQUENCE [LARGE SCALE GENOMIC DNA]</scope>
    <source>
        <strain evidence="2">zdho120</strain>
    </source>
</reference>
<evidence type="ECO:0000313" key="2">
    <source>
        <dbReference type="Proteomes" id="UP000198211"/>
    </source>
</evidence>
<comment type="caution">
    <text evidence="1">The sequence shown here is derived from an EMBL/GenBank/DDBJ whole genome shotgun (WGS) entry which is preliminary data.</text>
</comment>
<gene>
    <name evidence="1" type="ORF">PHMEG_00015077</name>
</gene>